<keyword evidence="6" id="KW-1185">Reference proteome</keyword>
<accession>A0A1D7VUQ2</accession>
<dbReference type="Gene3D" id="1.10.357.10">
    <property type="entry name" value="Tetracycline Repressor, domain 2"/>
    <property type="match status" value="1"/>
</dbReference>
<dbReference type="GO" id="GO:0003700">
    <property type="term" value="F:DNA-binding transcription factor activity"/>
    <property type="evidence" value="ECO:0007669"/>
    <property type="project" value="TreeGrafter"/>
</dbReference>
<dbReference type="Pfam" id="PF17920">
    <property type="entry name" value="TetR_C_16"/>
    <property type="match status" value="1"/>
</dbReference>
<dbReference type="PANTHER" id="PTHR30055">
    <property type="entry name" value="HTH-TYPE TRANSCRIPTIONAL REGULATOR RUTR"/>
    <property type="match status" value="1"/>
</dbReference>
<dbReference type="SUPFAM" id="SSF48498">
    <property type="entry name" value="Tetracyclin repressor-like, C-terminal domain"/>
    <property type="match status" value="1"/>
</dbReference>
<dbReference type="SUPFAM" id="SSF46689">
    <property type="entry name" value="Homeodomain-like"/>
    <property type="match status" value="1"/>
</dbReference>
<dbReference type="RefSeq" id="WP_069572629.1">
    <property type="nucleotide sequence ID" value="NZ_CP017157.1"/>
</dbReference>
<dbReference type="PRINTS" id="PR00455">
    <property type="entry name" value="HTHTETR"/>
</dbReference>
<proteinExistence type="predicted"/>
<protein>
    <submittedName>
        <fullName evidence="5">TetR family transcriptional regulator</fullName>
    </submittedName>
</protein>
<reference evidence="5 6" key="1">
    <citation type="submission" date="2016-09" db="EMBL/GenBank/DDBJ databases">
        <title>Complete genome sequencing of Streptomyces lydicus 103 and metabolic pathways analysis of antibiotic biosynthesis.</title>
        <authorList>
            <person name="Jia N."/>
            <person name="Ding M.-Z."/>
            <person name="Gao F."/>
            <person name="Yuan Y.-J."/>
        </authorList>
    </citation>
    <scope>NUCLEOTIDE SEQUENCE [LARGE SCALE GENOMIC DNA]</scope>
    <source>
        <strain evidence="5 6">103</strain>
    </source>
</reference>
<evidence type="ECO:0000256" key="2">
    <source>
        <dbReference type="PROSITE-ProRule" id="PRU00335"/>
    </source>
</evidence>
<dbReference type="Gene3D" id="1.10.10.60">
    <property type="entry name" value="Homeodomain-like"/>
    <property type="match status" value="1"/>
</dbReference>
<dbReference type="EMBL" id="CP017157">
    <property type="protein sequence ID" value="AOP50461.1"/>
    <property type="molecule type" value="Genomic_DNA"/>
</dbReference>
<feature type="domain" description="HTH tetR-type" evidence="4">
    <location>
        <begin position="35"/>
        <end position="95"/>
    </location>
</feature>
<dbReference type="GO" id="GO:0000976">
    <property type="term" value="F:transcription cis-regulatory region binding"/>
    <property type="evidence" value="ECO:0007669"/>
    <property type="project" value="TreeGrafter"/>
</dbReference>
<dbReference type="KEGG" id="slc:SL103_33135"/>
<dbReference type="PANTHER" id="PTHR30055:SF235">
    <property type="entry name" value="TRANSCRIPTIONAL REGULATORY PROTEIN"/>
    <property type="match status" value="1"/>
</dbReference>
<evidence type="ECO:0000256" key="3">
    <source>
        <dbReference type="SAM" id="MobiDB-lite"/>
    </source>
</evidence>
<feature type="compositionally biased region" description="Low complexity" evidence="3">
    <location>
        <begin position="1"/>
        <end position="20"/>
    </location>
</feature>
<dbReference type="InterPro" id="IPR001647">
    <property type="entry name" value="HTH_TetR"/>
</dbReference>
<dbReference type="AlphaFoldDB" id="A0A1D7VUQ2"/>
<dbReference type="Proteomes" id="UP000094094">
    <property type="component" value="Chromosome"/>
</dbReference>
<keyword evidence="1 2" id="KW-0238">DNA-binding</keyword>
<gene>
    <name evidence="5" type="ORF">SL103_33135</name>
</gene>
<dbReference type="InterPro" id="IPR050109">
    <property type="entry name" value="HTH-type_TetR-like_transc_reg"/>
</dbReference>
<evidence type="ECO:0000259" key="4">
    <source>
        <dbReference type="PROSITE" id="PS50977"/>
    </source>
</evidence>
<dbReference type="Pfam" id="PF00440">
    <property type="entry name" value="TetR_N"/>
    <property type="match status" value="1"/>
</dbReference>
<name>A0A1D7VUQ2_9ACTN</name>
<evidence type="ECO:0000313" key="6">
    <source>
        <dbReference type="Proteomes" id="UP000094094"/>
    </source>
</evidence>
<sequence length="217" mass="23100">MTDGGDAAAEGGRRQQPAGSARRRGRPARAAEPGPGARERILAAARTEFAERGYDRTSVRGIAKAAGVDAALVHHYFGTKEQVFGAAIELSFAPALTMPETLAGGGADVGERMARFMFGVWENPVTRQPLLAIMRSALTNDTAAGVLRGLVARRMLQRVAGELTVPDPEFRAQLAAGHLIGIAVLRYVIKMDPLASAEVEEIIAMVAPALQRYLTQP</sequence>
<evidence type="ECO:0000313" key="5">
    <source>
        <dbReference type="EMBL" id="AOP50461.1"/>
    </source>
</evidence>
<feature type="region of interest" description="Disordered" evidence="3">
    <location>
        <begin position="1"/>
        <end position="38"/>
    </location>
</feature>
<feature type="DNA-binding region" description="H-T-H motif" evidence="2">
    <location>
        <begin position="58"/>
        <end position="77"/>
    </location>
</feature>
<dbReference type="OrthoDB" id="3210235at2"/>
<dbReference type="InterPro" id="IPR041678">
    <property type="entry name" value="TetR_C_16"/>
</dbReference>
<evidence type="ECO:0000256" key="1">
    <source>
        <dbReference type="ARBA" id="ARBA00023125"/>
    </source>
</evidence>
<dbReference type="InterPro" id="IPR036271">
    <property type="entry name" value="Tet_transcr_reg_TetR-rel_C_sf"/>
</dbReference>
<organism evidence="5 6">
    <name type="scientific">Streptomyces lydicus</name>
    <dbReference type="NCBI Taxonomy" id="47763"/>
    <lineage>
        <taxon>Bacteria</taxon>
        <taxon>Bacillati</taxon>
        <taxon>Actinomycetota</taxon>
        <taxon>Actinomycetes</taxon>
        <taxon>Kitasatosporales</taxon>
        <taxon>Streptomycetaceae</taxon>
        <taxon>Streptomyces</taxon>
    </lineage>
</organism>
<dbReference type="PROSITE" id="PS50977">
    <property type="entry name" value="HTH_TETR_2"/>
    <property type="match status" value="1"/>
</dbReference>
<dbReference type="InterPro" id="IPR009057">
    <property type="entry name" value="Homeodomain-like_sf"/>
</dbReference>